<dbReference type="EMBL" id="JAUCMV010000003">
    <property type="protein sequence ID" value="KAK0412520.1"/>
    <property type="molecule type" value="Genomic_DNA"/>
</dbReference>
<evidence type="ECO:0000313" key="1">
    <source>
        <dbReference type="EMBL" id="KAK0412520.1"/>
    </source>
</evidence>
<dbReference type="Proteomes" id="UP001175271">
    <property type="component" value="Unassembled WGS sequence"/>
</dbReference>
<sequence length="305" mass="34760">MPPYRERLTEAACAGRRHHLALAPTIHRSLLRPCFNLDGYCPHYHPQAFALYGANYVPQNVTAETVEPVGAHRFAILRPPTAIRTLTETAELYGWRRAFRGAVVHLREHFGLREQIYLDRDNPSILLNMIIRTVVFCAVLISAASPLFSDDVQCEHNPEIQNVRFAFRKISNKTCFNSTIPCAVCGMELMNTLTKRPTATHAIAKCGQHASFMLGAVLQECIDRCADESGDAKKKMHSIRKRSLQVTSQKTVDDLMHYQVINFNVPLYGYMNTINVTNLEKFLKMQIDIKAQKDVDKLRNYMEHK</sequence>
<protein>
    <submittedName>
        <fullName evidence="1">Uncharacterized protein</fullName>
    </submittedName>
</protein>
<reference evidence="1" key="1">
    <citation type="submission" date="2023-06" db="EMBL/GenBank/DDBJ databases">
        <title>Genomic analysis of the entomopathogenic nematode Steinernema hermaphroditum.</title>
        <authorList>
            <person name="Schwarz E.M."/>
            <person name="Heppert J.K."/>
            <person name="Baniya A."/>
            <person name="Schwartz H.T."/>
            <person name="Tan C.-H."/>
            <person name="Antoshechkin I."/>
            <person name="Sternberg P.W."/>
            <person name="Goodrich-Blair H."/>
            <person name="Dillman A.R."/>
        </authorList>
    </citation>
    <scope>NUCLEOTIDE SEQUENCE</scope>
    <source>
        <strain evidence="1">PS9179</strain>
        <tissue evidence="1">Whole animal</tissue>
    </source>
</reference>
<gene>
    <name evidence="1" type="ORF">QR680_006260</name>
</gene>
<proteinExistence type="predicted"/>
<name>A0AA39LX41_9BILA</name>
<keyword evidence="2" id="KW-1185">Reference proteome</keyword>
<accession>A0AA39LX41</accession>
<comment type="caution">
    <text evidence="1">The sequence shown here is derived from an EMBL/GenBank/DDBJ whole genome shotgun (WGS) entry which is preliminary data.</text>
</comment>
<organism evidence="1 2">
    <name type="scientific">Steinernema hermaphroditum</name>
    <dbReference type="NCBI Taxonomy" id="289476"/>
    <lineage>
        <taxon>Eukaryota</taxon>
        <taxon>Metazoa</taxon>
        <taxon>Ecdysozoa</taxon>
        <taxon>Nematoda</taxon>
        <taxon>Chromadorea</taxon>
        <taxon>Rhabditida</taxon>
        <taxon>Tylenchina</taxon>
        <taxon>Panagrolaimomorpha</taxon>
        <taxon>Strongyloidoidea</taxon>
        <taxon>Steinernematidae</taxon>
        <taxon>Steinernema</taxon>
    </lineage>
</organism>
<evidence type="ECO:0000313" key="2">
    <source>
        <dbReference type="Proteomes" id="UP001175271"/>
    </source>
</evidence>
<dbReference type="AlphaFoldDB" id="A0AA39LX41"/>